<dbReference type="Proteomes" id="UP000245507">
    <property type="component" value="Unassembled WGS sequence"/>
</dbReference>
<dbReference type="NCBIfam" id="TIGR04088">
    <property type="entry name" value="cognate_SipW"/>
    <property type="match status" value="1"/>
</dbReference>
<protein>
    <recommendedName>
        <fullName evidence="3">Alternate-type signal peptide domain-containing protein</fullName>
    </recommendedName>
</protein>
<evidence type="ECO:0008006" key="3">
    <source>
        <dbReference type="Google" id="ProtNLM"/>
    </source>
</evidence>
<sequence length="193" mass="19079">MLGGAAHGEGNMMKKTTKGALAAGGAAALLLGGASTLAYWSAEGDVEGGTFTSGELKLLNEDCDGAGAGEGSGWFFDGGESAPSKEYVAGDLVVPGDVLTKTCTYEIQATGEHLRAGLATTGATTSGALASSLAPTASFTVAGETTTSITDTNDGDVLTATISVEFDGGADNSTQNLAAVLSSYVVTATQIHD</sequence>
<comment type="caution">
    <text evidence="1">The sequence shown here is derived from an EMBL/GenBank/DDBJ whole genome shotgun (WGS) entry which is preliminary data.</text>
</comment>
<dbReference type="NCBIfam" id="TIGR04089">
    <property type="entry name" value="exp_by_SipW_III"/>
    <property type="match status" value="1"/>
</dbReference>
<evidence type="ECO:0000313" key="2">
    <source>
        <dbReference type="Proteomes" id="UP000245507"/>
    </source>
</evidence>
<dbReference type="InterPro" id="IPR023833">
    <property type="entry name" value="Signal_pept_SipW-depend-type"/>
</dbReference>
<dbReference type="EMBL" id="QGDD01000004">
    <property type="protein sequence ID" value="PWN02827.1"/>
    <property type="molecule type" value="Genomic_DNA"/>
</dbReference>
<dbReference type="AlphaFoldDB" id="A0A316TEI9"/>
<dbReference type="InterPro" id="IPR024006">
    <property type="entry name" value="Alt_signal_exp_actinobact"/>
</dbReference>
<reference evidence="1 2" key="1">
    <citation type="submission" date="2018-05" db="EMBL/GenBank/DDBJ databases">
        <title>Nocardioides silvaticus genome.</title>
        <authorList>
            <person name="Li C."/>
            <person name="Wang G."/>
        </authorList>
    </citation>
    <scope>NUCLEOTIDE SEQUENCE [LARGE SCALE GENOMIC DNA]</scope>
    <source>
        <strain evidence="1 2">CCTCC AB 2018079</strain>
    </source>
</reference>
<accession>A0A316TEI9</accession>
<name>A0A316TEI9_9ACTN</name>
<gene>
    <name evidence="1" type="ORF">DJ010_10470</name>
</gene>
<evidence type="ECO:0000313" key="1">
    <source>
        <dbReference type="EMBL" id="PWN02827.1"/>
    </source>
</evidence>
<keyword evidence="2" id="KW-1185">Reference proteome</keyword>
<proteinExistence type="predicted"/>
<organism evidence="1 2">
    <name type="scientific">Nocardioides silvaticus</name>
    <dbReference type="NCBI Taxonomy" id="2201891"/>
    <lineage>
        <taxon>Bacteria</taxon>
        <taxon>Bacillati</taxon>
        <taxon>Actinomycetota</taxon>
        <taxon>Actinomycetes</taxon>
        <taxon>Propionibacteriales</taxon>
        <taxon>Nocardioidaceae</taxon>
        <taxon>Nocardioides</taxon>
    </lineage>
</organism>